<sequence>MSHLETSQKLMISTMNKYEFFHYVPKDNSFYHVTCNIIIQGSVFDDHDYDHGFFYHSNGENYYVTCKLFSHSLIVNLLNSKIYEMDLDVRQKESLSLDQKFNLEQDLKQLLPFQFTRSRIPKSNTRTDSNGNTNSLHGRNNDITKQMVSNTDGQTDLDHQNGVGGYNVAHPRQHHFPEREMKPNYGRYTTAFNGNTMNNEMSTQAVLMTNINNDNNLSRQDVYGMGYAYPQQQYHQLFSSENFHPTFNNLMSQPNLKQASTSTSHMNATYLTSAQNVFQPQPFLNNIVDQQKQTQVDNFSHHIPERETMPDYNGDKNSFNENIGNNIMTIQIVSDINQNHNDNNLSRNVQGGVNGVDQVIHLQQHQNFYQ</sequence>
<evidence type="ECO:0000256" key="1">
    <source>
        <dbReference type="SAM" id="MobiDB-lite"/>
    </source>
</evidence>
<comment type="caution">
    <text evidence="2">The sequence shown here is derived from an EMBL/GenBank/DDBJ whole genome shotgun (WGS) entry which is preliminary data.</text>
</comment>
<dbReference type="Proteomes" id="UP000265703">
    <property type="component" value="Unassembled WGS sequence"/>
</dbReference>
<name>A0A397T8G9_9GLOM</name>
<dbReference type="EMBL" id="QKYT01000154">
    <property type="protein sequence ID" value="RIA91361.1"/>
    <property type="molecule type" value="Genomic_DNA"/>
</dbReference>
<keyword evidence="3" id="KW-1185">Reference proteome</keyword>
<evidence type="ECO:0000313" key="2">
    <source>
        <dbReference type="EMBL" id="RIA91361.1"/>
    </source>
</evidence>
<organism evidence="2 3">
    <name type="scientific">Glomus cerebriforme</name>
    <dbReference type="NCBI Taxonomy" id="658196"/>
    <lineage>
        <taxon>Eukaryota</taxon>
        <taxon>Fungi</taxon>
        <taxon>Fungi incertae sedis</taxon>
        <taxon>Mucoromycota</taxon>
        <taxon>Glomeromycotina</taxon>
        <taxon>Glomeromycetes</taxon>
        <taxon>Glomerales</taxon>
        <taxon>Glomeraceae</taxon>
        <taxon>Glomus</taxon>
    </lineage>
</organism>
<evidence type="ECO:0000313" key="3">
    <source>
        <dbReference type="Proteomes" id="UP000265703"/>
    </source>
</evidence>
<accession>A0A397T8G9</accession>
<reference evidence="2 3" key="1">
    <citation type="submission" date="2018-06" db="EMBL/GenBank/DDBJ databases">
        <title>Comparative genomics reveals the genomic features of Rhizophagus irregularis, R. cerebriforme, R. diaphanum and Gigaspora rosea, and their symbiotic lifestyle signature.</title>
        <authorList>
            <person name="Morin E."/>
            <person name="San Clemente H."/>
            <person name="Chen E.C.H."/>
            <person name="De La Providencia I."/>
            <person name="Hainaut M."/>
            <person name="Kuo A."/>
            <person name="Kohler A."/>
            <person name="Murat C."/>
            <person name="Tang N."/>
            <person name="Roy S."/>
            <person name="Loubradou J."/>
            <person name="Henrissat B."/>
            <person name="Grigoriev I.V."/>
            <person name="Corradi N."/>
            <person name="Roux C."/>
            <person name="Martin F.M."/>
        </authorList>
    </citation>
    <scope>NUCLEOTIDE SEQUENCE [LARGE SCALE GENOMIC DNA]</scope>
    <source>
        <strain evidence="2 3">DAOM 227022</strain>
    </source>
</reference>
<dbReference type="AlphaFoldDB" id="A0A397T8G9"/>
<feature type="region of interest" description="Disordered" evidence="1">
    <location>
        <begin position="120"/>
        <end position="142"/>
    </location>
</feature>
<proteinExistence type="predicted"/>
<protein>
    <submittedName>
        <fullName evidence="2">Uncharacterized protein</fullName>
    </submittedName>
</protein>
<gene>
    <name evidence="2" type="ORF">C1645_875507</name>
</gene>